<dbReference type="AlphaFoldDB" id="A0A0C3AMH5"/>
<dbReference type="EMBL" id="KN824429">
    <property type="protein sequence ID" value="KIM20491.1"/>
    <property type="molecule type" value="Genomic_DNA"/>
</dbReference>
<dbReference type="PROSITE" id="PS50294">
    <property type="entry name" value="WD_REPEATS_REGION"/>
    <property type="match status" value="1"/>
</dbReference>
<dbReference type="GO" id="GO:1990234">
    <property type="term" value="C:transferase complex"/>
    <property type="evidence" value="ECO:0007669"/>
    <property type="project" value="UniProtKB-ARBA"/>
</dbReference>
<dbReference type="Gene3D" id="2.130.10.10">
    <property type="entry name" value="YVTN repeat-like/Quinoprotein amine dehydrogenase"/>
    <property type="match status" value="1"/>
</dbReference>
<evidence type="ECO:0000256" key="3">
    <source>
        <dbReference type="PROSITE-ProRule" id="PRU00221"/>
    </source>
</evidence>
<dbReference type="InterPro" id="IPR036322">
    <property type="entry name" value="WD40_repeat_dom_sf"/>
</dbReference>
<dbReference type="PANTHER" id="PTHR22847:SF637">
    <property type="entry name" value="WD REPEAT DOMAIN 5B"/>
    <property type="match status" value="1"/>
</dbReference>
<dbReference type="InterPro" id="IPR015943">
    <property type="entry name" value="WD40/YVTN_repeat-like_dom_sf"/>
</dbReference>
<keyword evidence="5" id="KW-1185">Reference proteome</keyword>
<dbReference type="STRING" id="933852.A0A0C3AMH5"/>
<sequence>TIRVWDAETGEVVARPLQGHTGLVRSVAFSPDGRRIVSGSEDKTIRVCSAHMQGSVNSVGTTLCFNDSSEIQEGWVLGPDSELLFWVPPDLRAGLYRPGNTLIISQLPTTKLDLTAFIHGESWAQCKRVYASGATRLLM</sequence>
<feature type="non-terminal residue" evidence="4">
    <location>
        <position position="1"/>
    </location>
</feature>
<name>A0A0C3AMH5_SERVB</name>
<dbReference type="OrthoDB" id="6262491at2759"/>
<feature type="repeat" description="WD" evidence="3">
    <location>
        <begin position="17"/>
        <end position="47"/>
    </location>
</feature>
<dbReference type="InterPro" id="IPR001680">
    <property type="entry name" value="WD40_rpt"/>
</dbReference>
<evidence type="ECO:0000313" key="4">
    <source>
        <dbReference type="EMBL" id="KIM20491.1"/>
    </source>
</evidence>
<organism evidence="4 5">
    <name type="scientific">Serendipita vermifera MAFF 305830</name>
    <dbReference type="NCBI Taxonomy" id="933852"/>
    <lineage>
        <taxon>Eukaryota</taxon>
        <taxon>Fungi</taxon>
        <taxon>Dikarya</taxon>
        <taxon>Basidiomycota</taxon>
        <taxon>Agaricomycotina</taxon>
        <taxon>Agaricomycetes</taxon>
        <taxon>Sebacinales</taxon>
        <taxon>Serendipitaceae</taxon>
        <taxon>Serendipita</taxon>
    </lineage>
</organism>
<evidence type="ECO:0000256" key="1">
    <source>
        <dbReference type="ARBA" id="ARBA00022574"/>
    </source>
</evidence>
<dbReference type="PANTHER" id="PTHR22847">
    <property type="entry name" value="WD40 REPEAT PROTEIN"/>
    <property type="match status" value="1"/>
</dbReference>
<gene>
    <name evidence="4" type="ORF">M408DRAFT_135359</name>
</gene>
<dbReference type="Pfam" id="PF00400">
    <property type="entry name" value="WD40"/>
    <property type="match status" value="1"/>
</dbReference>
<reference evidence="5" key="2">
    <citation type="submission" date="2015-01" db="EMBL/GenBank/DDBJ databases">
        <title>Evolutionary Origins and Diversification of the Mycorrhizal Mutualists.</title>
        <authorList>
            <consortium name="DOE Joint Genome Institute"/>
            <consortium name="Mycorrhizal Genomics Consortium"/>
            <person name="Kohler A."/>
            <person name="Kuo A."/>
            <person name="Nagy L.G."/>
            <person name="Floudas D."/>
            <person name="Copeland A."/>
            <person name="Barry K.W."/>
            <person name="Cichocki N."/>
            <person name="Veneault-Fourrey C."/>
            <person name="LaButti K."/>
            <person name="Lindquist E.A."/>
            <person name="Lipzen A."/>
            <person name="Lundell T."/>
            <person name="Morin E."/>
            <person name="Murat C."/>
            <person name="Riley R."/>
            <person name="Ohm R."/>
            <person name="Sun H."/>
            <person name="Tunlid A."/>
            <person name="Henrissat B."/>
            <person name="Grigoriev I.V."/>
            <person name="Hibbett D.S."/>
            <person name="Martin F."/>
        </authorList>
    </citation>
    <scope>NUCLEOTIDE SEQUENCE [LARGE SCALE GENOMIC DNA]</scope>
    <source>
        <strain evidence="5">MAFF 305830</strain>
    </source>
</reference>
<dbReference type="Proteomes" id="UP000054097">
    <property type="component" value="Unassembled WGS sequence"/>
</dbReference>
<protein>
    <submittedName>
        <fullName evidence="4">Uncharacterized protein</fullName>
    </submittedName>
</protein>
<dbReference type="SMART" id="SM00320">
    <property type="entry name" value="WD40"/>
    <property type="match status" value="1"/>
</dbReference>
<dbReference type="PROSITE" id="PS50082">
    <property type="entry name" value="WD_REPEATS_2"/>
    <property type="match status" value="1"/>
</dbReference>
<evidence type="ECO:0000313" key="5">
    <source>
        <dbReference type="Proteomes" id="UP000054097"/>
    </source>
</evidence>
<dbReference type="SUPFAM" id="SSF50978">
    <property type="entry name" value="WD40 repeat-like"/>
    <property type="match status" value="1"/>
</dbReference>
<accession>A0A0C3AMH5</accession>
<dbReference type="HOGENOM" id="CLU_000288_57_19_1"/>
<proteinExistence type="predicted"/>
<keyword evidence="1 3" id="KW-0853">WD repeat</keyword>
<evidence type="ECO:0000256" key="2">
    <source>
        <dbReference type="ARBA" id="ARBA00022737"/>
    </source>
</evidence>
<reference evidence="4 5" key="1">
    <citation type="submission" date="2014-04" db="EMBL/GenBank/DDBJ databases">
        <authorList>
            <consortium name="DOE Joint Genome Institute"/>
            <person name="Kuo A."/>
            <person name="Zuccaro A."/>
            <person name="Kohler A."/>
            <person name="Nagy L.G."/>
            <person name="Floudas D."/>
            <person name="Copeland A."/>
            <person name="Barry K.W."/>
            <person name="Cichocki N."/>
            <person name="Veneault-Fourrey C."/>
            <person name="LaButti K."/>
            <person name="Lindquist E.A."/>
            <person name="Lipzen A."/>
            <person name="Lundell T."/>
            <person name="Morin E."/>
            <person name="Murat C."/>
            <person name="Sun H."/>
            <person name="Tunlid A."/>
            <person name="Henrissat B."/>
            <person name="Grigoriev I.V."/>
            <person name="Hibbett D.S."/>
            <person name="Martin F."/>
            <person name="Nordberg H.P."/>
            <person name="Cantor M.N."/>
            <person name="Hua S.X."/>
        </authorList>
    </citation>
    <scope>NUCLEOTIDE SEQUENCE [LARGE SCALE GENOMIC DNA]</scope>
    <source>
        <strain evidence="4 5">MAFF 305830</strain>
    </source>
</reference>
<keyword evidence="2" id="KW-0677">Repeat</keyword>